<dbReference type="HAMAP" id="MF_00213">
    <property type="entry name" value="HypA_HybF"/>
    <property type="match status" value="1"/>
</dbReference>
<keyword evidence="1 4" id="KW-0533">Nickel</keyword>
<feature type="region of interest" description="Disordered" evidence="5">
    <location>
        <begin position="120"/>
        <end position="144"/>
    </location>
</feature>
<evidence type="ECO:0000313" key="7">
    <source>
        <dbReference type="Proteomes" id="UP000274920"/>
    </source>
</evidence>
<dbReference type="GO" id="GO:0016151">
    <property type="term" value="F:nickel cation binding"/>
    <property type="evidence" value="ECO:0007669"/>
    <property type="project" value="UniProtKB-UniRule"/>
</dbReference>
<name>A0A3R8KS67_9FIRM</name>
<dbReference type="PIRSF" id="PIRSF004761">
    <property type="entry name" value="Hydrgn_mat_HypA"/>
    <property type="match status" value="1"/>
</dbReference>
<evidence type="ECO:0000256" key="5">
    <source>
        <dbReference type="SAM" id="MobiDB-lite"/>
    </source>
</evidence>
<keyword evidence="7" id="KW-1185">Reference proteome</keyword>
<evidence type="ECO:0000256" key="2">
    <source>
        <dbReference type="ARBA" id="ARBA00022723"/>
    </source>
</evidence>
<sequence>MHELGLCDAMLRMMDKILTEEEPGAFSIRRVVLEIGELSGVVPRFMEESWKAVARGTHYADAVLEIRTEPGYADCLDCGAHVRPAESGFKCPDCGGEKLKPVSGIDMTIRSIEVCEEEQQLDFRQEGTELDPAGVPDKPMEAEE</sequence>
<evidence type="ECO:0000256" key="4">
    <source>
        <dbReference type="HAMAP-Rule" id="MF_00213"/>
    </source>
</evidence>
<dbReference type="RefSeq" id="WP_125126450.1">
    <property type="nucleotide sequence ID" value="NZ_RHJS01000002.1"/>
</dbReference>
<comment type="caution">
    <text evidence="6">The sequence shown here is derived from an EMBL/GenBank/DDBJ whole genome shotgun (WGS) entry which is preliminary data.</text>
</comment>
<protein>
    <recommendedName>
        <fullName evidence="4">Hydrogenase maturation factor HypA</fullName>
    </recommendedName>
</protein>
<proteinExistence type="inferred from homology"/>
<reference evidence="6" key="1">
    <citation type="submission" date="2018-10" db="EMBL/GenBank/DDBJ databases">
        <title>Schaedlerella arabinophila gen. nov. sp. nov., isolated from the mouse intestinal tract and comparative analysis with the genome of the closely related altered Schaedler flora strain ASF502.</title>
        <authorList>
            <person name="Miyake S."/>
            <person name="Soh M."/>
            <person name="Seedorf H."/>
        </authorList>
    </citation>
    <scope>NUCLEOTIDE SEQUENCE [LARGE SCALE GENOMIC DNA]</scope>
    <source>
        <strain evidence="6">DSM 106076</strain>
    </source>
</reference>
<feature type="binding site" evidence="4">
    <location>
        <position position="78"/>
    </location>
    <ligand>
        <name>Zn(2+)</name>
        <dbReference type="ChEBI" id="CHEBI:29105"/>
    </ligand>
</feature>
<dbReference type="Pfam" id="PF01155">
    <property type="entry name" value="HypA"/>
    <property type="match status" value="1"/>
</dbReference>
<dbReference type="Gene3D" id="3.30.2320.80">
    <property type="match status" value="1"/>
</dbReference>
<dbReference type="EMBL" id="RHJS01000002">
    <property type="protein sequence ID" value="RRK30644.1"/>
    <property type="molecule type" value="Genomic_DNA"/>
</dbReference>
<dbReference type="Proteomes" id="UP000274920">
    <property type="component" value="Unassembled WGS sequence"/>
</dbReference>
<organism evidence="6 7">
    <name type="scientific">Schaedlerella arabinosiphila</name>
    <dbReference type="NCBI Taxonomy" id="2044587"/>
    <lineage>
        <taxon>Bacteria</taxon>
        <taxon>Bacillati</taxon>
        <taxon>Bacillota</taxon>
        <taxon>Clostridia</taxon>
        <taxon>Lachnospirales</taxon>
        <taxon>Lachnospiraceae</taxon>
        <taxon>Schaedlerella</taxon>
    </lineage>
</organism>
<evidence type="ECO:0000313" key="6">
    <source>
        <dbReference type="EMBL" id="RRK30644.1"/>
    </source>
</evidence>
<dbReference type="GO" id="GO:0008270">
    <property type="term" value="F:zinc ion binding"/>
    <property type="evidence" value="ECO:0007669"/>
    <property type="project" value="UniProtKB-UniRule"/>
</dbReference>
<comment type="function">
    <text evidence="4">Involved in the maturation of [NiFe] hydrogenases. Required for nickel insertion into the metal center of the hydrogenase.</text>
</comment>
<feature type="binding site" evidence="4">
    <location>
        <position position="2"/>
    </location>
    <ligand>
        <name>Ni(2+)</name>
        <dbReference type="ChEBI" id="CHEBI:49786"/>
    </ligand>
</feature>
<dbReference type="InterPro" id="IPR000688">
    <property type="entry name" value="HypA/HybF"/>
</dbReference>
<feature type="binding site" evidence="4">
    <location>
        <position position="94"/>
    </location>
    <ligand>
        <name>Zn(2+)</name>
        <dbReference type="ChEBI" id="CHEBI:29105"/>
    </ligand>
</feature>
<evidence type="ECO:0000256" key="3">
    <source>
        <dbReference type="ARBA" id="ARBA00022833"/>
    </source>
</evidence>
<keyword evidence="3 4" id="KW-0862">Zinc</keyword>
<dbReference type="PANTHER" id="PTHR34535:SF3">
    <property type="entry name" value="HYDROGENASE MATURATION FACTOR HYPA"/>
    <property type="match status" value="1"/>
</dbReference>
<accession>A0A3R8KS67</accession>
<evidence type="ECO:0000256" key="1">
    <source>
        <dbReference type="ARBA" id="ARBA00022596"/>
    </source>
</evidence>
<feature type="binding site" evidence="4">
    <location>
        <position position="91"/>
    </location>
    <ligand>
        <name>Zn(2+)</name>
        <dbReference type="ChEBI" id="CHEBI:29105"/>
    </ligand>
</feature>
<dbReference type="AlphaFoldDB" id="A0A3R8KS67"/>
<comment type="similarity">
    <text evidence="4">Belongs to the HypA/HybF family.</text>
</comment>
<dbReference type="PANTHER" id="PTHR34535">
    <property type="entry name" value="HYDROGENASE MATURATION FACTOR HYPA"/>
    <property type="match status" value="1"/>
</dbReference>
<keyword evidence="2 4" id="KW-0479">Metal-binding</keyword>
<gene>
    <name evidence="4" type="primary">hypA</name>
    <name evidence="6" type="ORF">EBB54_04080</name>
</gene>
<feature type="binding site" evidence="4">
    <location>
        <position position="75"/>
    </location>
    <ligand>
        <name>Zn(2+)</name>
        <dbReference type="ChEBI" id="CHEBI:29105"/>
    </ligand>
</feature>
<dbReference type="GO" id="GO:0051604">
    <property type="term" value="P:protein maturation"/>
    <property type="evidence" value="ECO:0007669"/>
    <property type="project" value="InterPro"/>
</dbReference>